<protein>
    <recommendedName>
        <fullName evidence="7">UDP-3-O-acylglucosamine N-acyltransferase</fullName>
        <ecNumber evidence="7">2.3.1.191</ecNumber>
    </recommendedName>
</protein>
<proteinExistence type="inferred from homology"/>
<dbReference type="PANTHER" id="PTHR43378:SF2">
    <property type="entry name" value="UDP-3-O-ACYLGLUCOSAMINE N-ACYLTRANSFERASE 1, MITOCHONDRIAL-RELATED"/>
    <property type="match status" value="1"/>
</dbReference>
<dbReference type="PANTHER" id="PTHR43378">
    <property type="entry name" value="UDP-3-O-ACYLGLUCOSAMINE N-ACYLTRANSFERASE"/>
    <property type="match status" value="1"/>
</dbReference>
<dbReference type="InterPro" id="IPR011004">
    <property type="entry name" value="Trimer_LpxA-like_sf"/>
</dbReference>
<dbReference type="GO" id="GO:0009245">
    <property type="term" value="P:lipid A biosynthetic process"/>
    <property type="evidence" value="ECO:0007669"/>
    <property type="project" value="UniProtKB-UniRule"/>
</dbReference>
<dbReference type="Gene3D" id="1.20.5.170">
    <property type="match status" value="1"/>
</dbReference>
<comment type="pathway">
    <text evidence="7">Bacterial outer membrane biogenesis; LPS lipid A biosynthesis.</text>
</comment>
<dbReference type="InterPro" id="IPR020573">
    <property type="entry name" value="UDP_GlcNAc_AcTrfase_non-rep"/>
</dbReference>
<dbReference type="Proteomes" id="UP000478837">
    <property type="component" value="Unassembled WGS sequence"/>
</dbReference>
<keyword evidence="1 7" id="KW-0444">Lipid biosynthesis</keyword>
<evidence type="ECO:0000256" key="2">
    <source>
        <dbReference type="ARBA" id="ARBA00022556"/>
    </source>
</evidence>
<feature type="active site" description="Proton acceptor" evidence="7">
    <location>
        <position position="244"/>
    </location>
</feature>
<evidence type="ECO:0000256" key="3">
    <source>
        <dbReference type="ARBA" id="ARBA00022679"/>
    </source>
</evidence>
<dbReference type="GO" id="GO:0103118">
    <property type="term" value="F:UDP-3-O-[(3R)-3-hydroxyacyl]-glucosamine N-acyltransferase activity"/>
    <property type="evidence" value="ECO:0007669"/>
    <property type="project" value="UniProtKB-EC"/>
</dbReference>
<keyword evidence="10" id="KW-1185">Reference proteome</keyword>
<keyword evidence="3 7" id="KW-0808">Transferase</keyword>
<dbReference type="AlphaFoldDB" id="A0A6L9MTS8"/>
<comment type="function">
    <text evidence="7">Catalyzes the N-acylation of UDP-3-O-acylglucosamine using 3-hydroxyacyl-ACP as the acyl donor. Is involved in the biosynthesis of lipid A, a phosphorylated glycolipid that anchors the lipopolysaccharide to the outer membrane of the cell.</text>
</comment>
<evidence type="ECO:0000256" key="6">
    <source>
        <dbReference type="ARBA" id="ARBA00023315"/>
    </source>
</evidence>
<dbReference type="InterPro" id="IPR001451">
    <property type="entry name" value="Hexapep"/>
</dbReference>
<evidence type="ECO:0000256" key="7">
    <source>
        <dbReference type="HAMAP-Rule" id="MF_00523"/>
    </source>
</evidence>
<organism evidence="9 10">
    <name type="scientific">Alteromonas hispanica</name>
    <dbReference type="NCBI Taxonomy" id="315421"/>
    <lineage>
        <taxon>Bacteria</taxon>
        <taxon>Pseudomonadati</taxon>
        <taxon>Pseudomonadota</taxon>
        <taxon>Gammaproteobacteria</taxon>
        <taxon>Alteromonadales</taxon>
        <taxon>Alteromonadaceae</taxon>
        <taxon>Alteromonas/Salinimonas group</taxon>
        <taxon>Alteromonas</taxon>
    </lineage>
</organism>
<evidence type="ECO:0000256" key="4">
    <source>
        <dbReference type="ARBA" id="ARBA00022737"/>
    </source>
</evidence>
<dbReference type="RefSeq" id="WP_163111479.1">
    <property type="nucleotide sequence ID" value="NZ_JAAAWP010000004.1"/>
</dbReference>
<dbReference type="EC" id="2.3.1.191" evidence="7"/>
<keyword evidence="6 7" id="KW-0012">Acyltransferase</keyword>
<keyword evidence="5 7" id="KW-0443">Lipid metabolism</keyword>
<dbReference type="GO" id="GO:0016410">
    <property type="term" value="F:N-acyltransferase activity"/>
    <property type="evidence" value="ECO:0007669"/>
    <property type="project" value="InterPro"/>
</dbReference>
<dbReference type="Gene3D" id="2.160.10.10">
    <property type="entry name" value="Hexapeptide repeat proteins"/>
    <property type="match status" value="1"/>
</dbReference>
<dbReference type="HAMAP" id="MF_00523">
    <property type="entry name" value="LpxD"/>
    <property type="match status" value="1"/>
</dbReference>
<dbReference type="Pfam" id="PF00132">
    <property type="entry name" value="Hexapep"/>
    <property type="match status" value="2"/>
</dbReference>
<gene>
    <name evidence="7 9" type="primary">lpxD</name>
    <name evidence="9" type="ORF">GTW09_08045</name>
</gene>
<dbReference type="CDD" id="cd03352">
    <property type="entry name" value="LbH_LpxD"/>
    <property type="match status" value="1"/>
</dbReference>
<comment type="subunit">
    <text evidence="7">Homotrimer.</text>
</comment>
<dbReference type="GO" id="GO:0016020">
    <property type="term" value="C:membrane"/>
    <property type="evidence" value="ECO:0007669"/>
    <property type="project" value="GOC"/>
</dbReference>
<dbReference type="SUPFAM" id="SSF51161">
    <property type="entry name" value="Trimeric LpxA-like enzymes"/>
    <property type="match status" value="1"/>
</dbReference>
<evidence type="ECO:0000313" key="10">
    <source>
        <dbReference type="Proteomes" id="UP000478837"/>
    </source>
</evidence>
<reference evidence="9 10" key="1">
    <citation type="submission" date="2020-01" db="EMBL/GenBank/DDBJ databases">
        <title>Genomes of bacteria type strains.</title>
        <authorList>
            <person name="Chen J."/>
            <person name="Zhu S."/>
            <person name="Yang J."/>
        </authorList>
    </citation>
    <scope>NUCLEOTIDE SEQUENCE [LARGE SCALE GENOMIC DNA]</scope>
    <source>
        <strain evidence="9 10">LMG 22958</strain>
    </source>
</reference>
<keyword evidence="2 7" id="KW-0441">Lipid A biosynthesis</keyword>
<keyword evidence="4 7" id="KW-0677">Repeat</keyword>
<dbReference type="UniPathway" id="UPA00973"/>
<evidence type="ECO:0000256" key="5">
    <source>
        <dbReference type="ARBA" id="ARBA00023098"/>
    </source>
</evidence>
<sequence length="342" mass="35480">MTTIDKGHYSLEELANHVGGVVQGDSGITISSVATLSGAQSHQISFLTNPKYKSQLKSTNAGAVIVHENVKESVTGAALIVDNPHVAFARIAQLFDTTPVVATGIADTAKVASSARIGSNVVLGHNVIIEDNVVLGDGVSIGANTVVGKGAHIGEGSTLYPNVTVYHGVVIGKRVTIHSQTVIGSSGFGYANDKGVWLPIPQLGGVRIGDDSQIGANTSIDRGALDDTVIGVNVIIDNQVQIGHNCVIGDHSCICGATGIAGSCNIGRHVIIAGGVGINGHISICDNVQVTGYTMVVQDITQPGVYSSGQPAQTNREWRKNAVRLQKIGSLFDRVKALEKQV</sequence>
<comment type="catalytic activity">
    <reaction evidence="7">
        <text>a UDP-3-O-[(3R)-3-hydroxyacyl]-alpha-D-glucosamine + a (3R)-hydroxyacyl-[ACP] = a UDP-2-N,3-O-bis[(3R)-3-hydroxyacyl]-alpha-D-glucosamine + holo-[ACP] + H(+)</text>
        <dbReference type="Rhea" id="RHEA:53836"/>
        <dbReference type="Rhea" id="RHEA-COMP:9685"/>
        <dbReference type="Rhea" id="RHEA-COMP:9945"/>
        <dbReference type="ChEBI" id="CHEBI:15378"/>
        <dbReference type="ChEBI" id="CHEBI:64479"/>
        <dbReference type="ChEBI" id="CHEBI:78827"/>
        <dbReference type="ChEBI" id="CHEBI:137740"/>
        <dbReference type="ChEBI" id="CHEBI:137748"/>
        <dbReference type="EC" id="2.3.1.191"/>
    </reaction>
</comment>
<dbReference type="EMBL" id="JAAAWP010000004">
    <property type="protein sequence ID" value="NDW21467.1"/>
    <property type="molecule type" value="Genomic_DNA"/>
</dbReference>
<dbReference type="NCBIfam" id="TIGR01853">
    <property type="entry name" value="lipid_A_lpxD"/>
    <property type="match status" value="1"/>
</dbReference>
<evidence type="ECO:0000259" key="8">
    <source>
        <dbReference type="Pfam" id="PF04613"/>
    </source>
</evidence>
<name>A0A6L9MTS8_9ALTE</name>
<evidence type="ECO:0000256" key="1">
    <source>
        <dbReference type="ARBA" id="ARBA00022516"/>
    </source>
</evidence>
<dbReference type="InterPro" id="IPR007691">
    <property type="entry name" value="LpxD"/>
</dbReference>
<accession>A0A6L9MTS8</accession>
<dbReference type="NCBIfam" id="NF002060">
    <property type="entry name" value="PRK00892.1"/>
    <property type="match status" value="1"/>
</dbReference>
<dbReference type="Pfam" id="PF04613">
    <property type="entry name" value="LpxD"/>
    <property type="match status" value="1"/>
</dbReference>
<comment type="similarity">
    <text evidence="7">Belongs to the transferase hexapeptide repeat family. LpxD subfamily.</text>
</comment>
<evidence type="ECO:0000313" key="9">
    <source>
        <dbReference type="EMBL" id="NDW21467.1"/>
    </source>
</evidence>
<feature type="domain" description="UDP-3-O-[3-hydroxymyristoyl] glucosamine N-acyltransferase non-repeat region" evidence="8">
    <location>
        <begin position="28"/>
        <end position="94"/>
    </location>
</feature>
<comment type="caution">
    <text evidence="9">The sequence shown here is derived from an EMBL/GenBank/DDBJ whole genome shotgun (WGS) entry which is preliminary data.</text>
</comment>
<dbReference type="Gene3D" id="3.40.1390.10">
    <property type="entry name" value="MurE/MurF, N-terminal domain"/>
    <property type="match status" value="1"/>
</dbReference>